<dbReference type="GO" id="GO:0005681">
    <property type="term" value="C:spliceosomal complex"/>
    <property type="evidence" value="ECO:0007669"/>
    <property type="project" value="TreeGrafter"/>
</dbReference>
<evidence type="ECO:0000313" key="8">
    <source>
        <dbReference type="Proteomes" id="UP000775213"/>
    </source>
</evidence>
<gene>
    <name evidence="7" type="ORF">IEQ34_025224</name>
</gene>
<dbReference type="GO" id="GO:0045292">
    <property type="term" value="P:mRNA cis splicing, via spliceosome"/>
    <property type="evidence" value="ECO:0007669"/>
    <property type="project" value="TreeGrafter"/>
</dbReference>
<feature type="domain" description="Splicing factor cactin central" evidence="6">
    <location>
        <begin position="59"/>
        <end position="274"/>
    </location>
</feature>
<evidence type="ECO:0000256" key="4">
    <source>
        <dbReference type="SAM" id="MobiDB-lite"/>
    </source>
</evidence>
<proteinExistence type="inferred from homology"/>
<evidence type="ECO:0000256" key="1">
    <source>
        <dbReference type="ARBA" id="ARBA00006895"/>
    </source>
</evidence>
<evidence type="ECO:0000313" key="7">
    <source>
        <dbReference type="EMBL" id="KAH0445941.1"/>
    </source>
</evidence>
<evidence type="ECO:0000259" key="5">
    <source>
        <dbReference type="Pfam" id="PF09732"/>
    </source>
</evidence>
<feature type="domain" description="Splicing factor Cactin C-terminal" evidence="5">
    <location>
        <begin position="370"/>
        <end position="487"/>
    </location>
</feature>
<dbReference type="PANTHER" id="PTHR21737:SF4">
    <property type="entry name" value="SPLICING FACTOR CACTIN"/>
    <property type="match status" value="1"/>
</dbReference>
<keyword evidence="3" id="KW-0175">Coiled coil</keyword>
<dbReference type="PANTHER" id="PTHR21737">
    <property type="entry name" value="POLYGLUTAMINE BINDING PROTEIN 1/MARVEL MEMBRANE-ASSOCIATING DOMAIN CONTAINING 3"/>
    <property type="match status" value="1"/>
</dbReference>
<sequence>MGKKGGEGAKDGNEPAEARRRDEDRRREAEEEIARLNLKREQREREQAVREEEESRMARQQESAAMAEWVAKEDDFYLEQSRKRAVIRIREERAKAIDILAINLKWVNPVQHQTLVESQNGSSTKERPQDIDDDDDADLEIDMEEPYLLFDDLNMKETEELYRDIQMYLSLERSEQNLDFWRSMMIVCEDKLDDLRMAAGRASTEAGIRSRIDSTVKADMNRMLSVKTYEQLVALASDVHDKLNSGEPVDVEYWEGLLKAIGVWQAKAKLRDMHEVILNNRVEYLRHRHRVETERRQRLGLPSLDEERAAKAAEALRRRAEREAQREAKDAGADLMAQEAAKSLEEDEEIFESVEEDLSAVQQGAQSYSWEDKFRPRKPRYFNKVLTGFEWNKYNQTHYDHDNPPPKQVMGYKFNIFYPDLIDKSKAPTFRIVKEKGNDETCLIVFEAGPPYETIGFRIVNKAWNMSHQRGFKAVFERGVLQLHCESSRCTTSKTHTDLASFSLAVNFQRMFYRK</sequence>
<dbReference type="AlphaFoldDB" id="A0AAV7FQH3"/>
<dbReference type="Pfam" id="PF10312">
    <property type="entry name" value="Cactin_mid"/>
    <property type="match status" value="1"/>
</dbReference>
<feature type="region of interest" description="Disordered" evidence="4">
    <location>
        <begin position="117"/>
        <end position="136"/>
    </location>
</feature>
<reference evidence="7 8" key="1">
    <citation type="journal article" date="2021" name="Hortic Res">
        <title>Chromosome-scale assembly of the Dendrobium chrysotoxum genome enhances the understanding of orchid evolution.</title>
        <authorList>
            <person name="Zhang Y."/>
            <person name="Zhang G.Q."/>
            <person name="Zhang D."/>
            <person name="Liu X.D."/>
            <person name="Xu X.Y."/>
            <person name="Sun W.H."/>
            <person name="Yu X."/>
            <person name="Zhu X."/>
            <person name="Wang Z.W."/>
            <person name="Zhao X."/>
            <person name="Zhong W.Y."/>
            <person name="Chen H."/>
            <person name="Yin W.L."/>
            <person name="Huang T."/>
            <person name="Niu S.C."/>
            <person name="Liu Z.J."/>
        </authorList>
    </citation>
    <scope>NUCLEOTIDE SEQUENCE [LARGE SCALE GENOMIC DNA]</scope>
    <source>
        <strain evidence="7">Lindl</strain>
    </source>
</reference>
<accession>A0AAV7FQH3</accession>
<evidence type="ECO:0000256" key="3">
    <source>
        <dbReference type="SAM" id="Coils"/>
    </source>
</evidence>
<evidence type="ECO:0000259" key="6">
    <source>
        <dbReference type="Pfam" id="PF10312"/>
    </source>
</evidence>
<dbReference type="Pfam" id="PF09732">
    <property type="entry name" value="CactinC_cactus"/>
    <property type="match status" value="1"/>
</dbReference>
<comment type="caution">
    <text evidence="7">The sequence shown here is derived from an EMBL/GenBank/DDBJ whole genome shotgun (WGS) entry which is preliminary data.</text>
</comment>
<evidence type="ECO:0000256" key="2">
    <source>
        <dbReference type="ARBA" id="ARBA00034534"/>
    </source>
</evidence>
<dbReference type="GO" id="GO:0005737">
    <property type="term" value="C:cytoplasm"/>
    <property type="evidence" value="ECO:0007669"/>
    <property type="project" value="TreeGrafter"/>
</dbReference>
<dbReference type="EMBL" id="JAGFBR010000310">
    <property type="protein sequence ID" value="KAH0445941.1"/>
    <property type="molecule type" value="Genomic_DNA"/>
</dbReference>
<keyword evidence="8" id="KW-1185">Reference proteome</keyword>
<dbReference type="SMART" id="SM01050">
    <property type="entry name" value="CactinC_cactus"/>
    <property type="match status" value="1"/>
</dbReference>
<protein>
    <recommendedName>
        <fullName evidence="2">Splicing factor Cactin</fullName>
    </recommendedName>
</protein>
<dbReference type="InterPro" id="IPR019134">
    <property type="entry name" value="Cactin_C"/>
</dbReference>
<comment type="similarity">
    <text evidence="1">Belongs to the CACTIN family.</text>
</comment>
<dbReference type="InterPro" id="IPR018816">
    <property type="entry name" value="Cactin_central"/>
</dbReference>
<dbReference type="Proteomes" id="UP000775213">
    <property type="component" value="Unassembled WGS sequence"/>
</dbReference>
<feature type="region of interest" description="Disordered" evidence="4">
    <location>
        <begin position="1"/>
        <end position="59"/>
    </location>
</feature>
<feature type="coiled-coil region" evidence="3">
    <location>
        <begin position="303"/>
        <end position="357"/>
    </location>
</feature>
<name>A0AAV7FQH3_DENCH</name>
<organism evidence="7 8">
    <name type="scientific">Dendrobium chrysotoxum</name>
    <name type="common">Orchid</name>
    <dbReference type="NCBI Taxonomy" id="161865"/>
    <lineage>
        <taxon>Eukaryota</taxon>
        <taxon>Viridiplantae</taxon>
        <taxon>Streptophyta</taxon>
        <taxon>Embryophyta</taxon>
        <taxon>Tracheophyta</taxon>
        <taxon>Spermatophyta</taxon>
        <taxon>Magnoliopsida</taxon>
        <taxon>Liliopsida</taxon>
        <taxon>Asparagales</taxon>
        <taxon>Orchidaceae</taxon>
        <taxon>Epidendroideae</taxon>
        <taxon>Malaxideae</taxon>
        <taxon>Dendrobiinae</taxon>
        <taxon>Dendrobium</taxon>
    </lineage>
</organism>